<reference evidence="5 6" key="2">
    <citation type="submission" date="2019-09" db="EMBL/GenBank/DDBJ databases">
        <authorList>
            <person name="Jin C."/>
        </authorList>
    </citation>
    <scope>NUCLEOTIDE SEQUENCE [LARGE SCALE GENOMIC DNA]</scope>
    <source>
        <strain evidence="5 6">BN140002</strain>
    </source>
</reference>
<dbReference type="GO" id="GO:0043565">
    <property type="term" value="F:sequence-specific DNA binding"/>
    <property type="evidence" value="ECO:0007669"/>
    <property type="project" value="InterPro"/>
</dbReference>
<evidence type="ECO:0000256" key="2">
    <source>
        <dbReference type="ARBA" id="ARBA00023125"/>
    </source>
</evidence>
<dbReference type="InterPro" id="IPR018060">
    <property type="entry name" value="HTH_AraC"/>
</dbReference>
<dbReference type="AlphaFoldDB" id="A0A5B2VZN2"/>
<dbReference type="SUPFAM" id="SSF46689">
    <property type="entry name" value="Homeodomain-like"/>
    <property type="match status" value="2"/>
</dbReference>
<organism evidence="5 6">
    <name type="scientific">Salinarimonas soli</name>
    <dbReference type="NCBI Taxonomy" id="1638099"/>
    <lineage>
        <taxon>Bacteria</taxon>
        <taxon>Pseudomonadati</taxon>
        <taxon>Pseudomonadota</taxon>
        <taxon>Alphaproteobacteria</taxon>
        <taxon>Hyphomicrobiales</taxon>
        <taxon>Salinarimonadaceae</taxon>
        <taxon>Salinarimonas</taxon>
    </lineage>
</organism>
<keyword evidence="3" id="KW-0804">Transcription</keyword>
<dbReference type="OrthoDB" id="110167at2"/>
<evidence type="ECO:0000313" key="6">
    <source>
        <dbReference type="Proteomes" id="UP000323142"/>
    </source>
</evidence>
<dbReference type="InterPro" id="IPR003313">
    <property type="entry name" value="AraC-bd"/>
</dbReference>
<name>A0A5B2VZN2_9HYPH</name>
<accession>A0A5B2VZN2</accession>
<dbReference type="RefSeq" id="WP_149815207.1">
    <property type="nucleotide sequence ID" value="NZ_VUOA01000004.1"/>
</dbReference>
<feature type="domain" description="HTH araC/xylS-type" evidence="4">
    <location>
        <begin position="189"/>
        <end position="286"/>
    </location>
</feature>
<dbReference type="SMART" id="SM00342">
    <property type="entry name" value="HTH_ARAC"/>
    <property type="match status" value="1"/>
</dbReference>
<gene>
    <name evidence="5" type="ORF">F0L46_01200</name>
</gene>
<dbReference type="PANTHER" id="PTHR46796:SF2">
    <property type="entry name" value="TRANSCRIPTIONAL REGULATORY PROTEIN"/>
    <property type="match status" value="1"/>
</dbReference>
<dbReference type="Proteomes" id="UP000323142">
    <property type="component" value="Unassembled WGS sequence"/>
</dbReference>
<protein>
    <submittedName>
        <fullName evidence="5">AraC family transcriptional regulator</fullName>
    </submittedName>
</protein>
<evidence type="ECO:0000256" key="3">
    <source>
        <dbReference type="ARBA" id="ARBA00023163"/>
    </source>
</evidence>
<dbReference type="PROSITE" id="PS01124">
    <property type="entry name" value="HTH_ARAC_FAMILY_2"/>
    <property type="match status" value="1"/>
</dbReference>
<evidence type="ECO:0000313" key="5">
    <source>
        <dbReference type="EMBL" id="KAA2244148.1"/>
    </source>
</evidence>
<keyword evidence="2" id="KW-0238">DNA-binding</keyword>
<dbReference type="PANTHER" id="PTHR46796">
    <property type="entry name" value="HTH-TYPE TRANSCRIPTIONAL ACTIVATOR RHAS-RELATED"/>
    <property type="match status" value="1"/>
</dbReference>
<dbReference type="Gene3D" id="1.10.10.60">
    <property type="entry name" value="Homeodomain-like"/>
    <property type="match status" value="2"/>
</dbReference>
<comment type="caution">
    <text evidence="5">The sequence shown here is derived from an EMBL/GenBank/DDBJ whole genome shotgun (WGS) entry which is preliminary data.</text>
</comment>
<dbReference type="Pfam" id="PF12833">
    <property type="entry name" value="HTH_18"/>
    <property type="match status" value="1"/>
</dbReference>
<dbReference type="InterPro" id="IPR037923">
    <property type="entry name" value="HTH-like"/>
</dbReference>
<dbReference type="GO" id="GO:0003700">
    <property type="term" value="F:DNA-binding transcription factor activity"/>
    <property type="evidence" value="ECO:0007669"/>
    <property type="project" value="InterPro"/>
</dbReference>
<dbReference type="InterPro" id="IPR050204">
    <property type="entry name" value="AraC_XylS_family_regulators"/>
</dbReference>
<reference evidence="5 6" key="1">
    <citation type="submission" date="2019-09" db="EMBL/GenBank/DDBJ databases">
        <title>Salinarimonas rosea gen. nov., sp. nov., a new member of the a-2 subgroup of the Proteobacteria.</title>
        <authorList>
            <person name="Liu J."/>
        </authorList>
    </citation>
    <scope>NUCLEOTIDE SEQUENCE [LARGE SCALE GENOMIC DNA]</scope>
    <source>
        <strain evidence="5 6">BN140002</strain>
    </source>
</reference>
<proteinExistence type="predicted"/>
<dbReference type="InterPro" id="IPR009057">
    <property type="entry name" value="Homeodomain-like_sf"/>
</dbReference>
<dbReference type="EMBL" id="VUOA01000004">
    <property type="protein sequence ID" value="KAA2244148.1"/>
    <property type="molecule type" value="Genomic_DNA"/>
</dbReference>
<dbReference type="Pfam" id="PF02311">
    <property type="entry name" value="AraC_binding"/>
    <property type="match status" value="1"/>
</dbReference>
<evidence type="ECO:0000256" key="1">
    <source>
        <dbReference type="ARBA" id="ARBA00023015"/>
    </source>
</evidence>
<keyword evidence="6" id="KW-1185">Reference proteome</keyword>
<sequence length="289" mass="32089">MTVASPDVALDPDRPGDVAVYWRVSRLDGLEFLRATFRTHAYAPHTHETYAVAAILDGCETFRHRGERRYAPTGSVAVVCPDELHDGEPFGEAFEYRTFYPSVALMREIAEDITGRAVPHPPWFERSVIDDPELATAITGLHAVLAPERTPASVLEQDARLIAVLGRLVARYADLATPPPVRRESRAVRRARELLDARFAEEVELIDLARTAGLSRAHLIRAFRRETGLTPHAYQIDRRFRAASRLLERGEAPGAVAAACGFCDQSHLNRVFKARMGVTPGAYRRAGGR</sequence>
<keyword evidence="1" id="KW-0805">Transcription regulation</keyword>
<dbReference type="SUPFAM" id="SSF51215">
    <property type="entry name" value="Regulatory protein AraC"/>
    <property type="match status" value="1"/>
</dbReference>
<evidence type="ECO:0000259" key="4">
    <source>
        <dbReference type="PROSITE" id="PS01124"/>
    </source>
</evidence>